<reference evidence="4 5" key="1">
    <citation type="submission" date="2019-07" db="EMBL/GenBank/DDBJ databases">
        <title>Pseudomonas mangiferae sp. nov., isolated from bark of mango tree in Thailand.</title>
        <authorList>
            <person name="Srisuk N."/>
            <person name="Anurat P."/>
        </authorList>
    </citation>
    <scope>NUCLEOTIDE SEQUENCE [LARGE SCALE GENOMIC DNA]</scope>
    <source>
        <strain evidence="4 5">DMKU_BBB3-04</strain>
    </source>
</reference>
<dbReference type="PANTHER" id="PTHR30344">
    <property type="entry name" value="6-PHOSPHOGLUCONOLACTONASE-RELATED"/>
    <property type="match status" value="1"/>
</dbReference>
<dbReference type="InterPro" id="IPR011048">
    <property type="entry name" value="Haem_d1_sf"/>
</dbReference>
<dbReference type="Gene3D" id="2.130.10.10">
    <property type="entry name" value="YVTN repeat-like/Quinoprotein amine dehydrogenase"/>
    <property type="match status" value="1"/>
</dbReference>
<name>A0A553H2N1_9PSED</name>
<dbReference type="EMBL" id="VJOY01000003">
    <property type="protein sequence ID" value="TRX75999.1"/>
    <property type="molecule type" value="Genomic_DNA"/>
</dbReference>
<dbReference type="OrthoDB" id="9790815at2"/>
<keyword evidence="2" id="KW-0119">Carbohydrate metabolism</keyword>
<organism evidence="4 5">
    <name type="scientific">Pseudomonas mangiferae</name>
    <dbReference type="NCBI Taxonomy" id="2593654"/>
    <lineage>
        <taxon>Bacteria</taxon>
        <taxon>Pseudomonadati</taxon>
        <taxon>Pseudomonadota</taxon>
        <taxon>Gammaproteobacteria</taxon>
        <taxon>Pseudomonadales</taxon>
        <taxon>Pseudomonadaceae</taxon>
        <taxon>Pseudomonas</taxon>
    </lineage>
</organism>
<sequence>MRRPLPLLALALLAGCAGGERQDLLVGSHTQAPGEGLYRYRFDPVHGRLDTHPEQRLGSANSAWLTLSVDGRRLFVSHENGPGQPDPSGAVSSFALDPVHHWLTPLSRVASGGDEPTHLGLSADERFLFVAHYAVQAHPGGDLTVLPVDRQGRLGPPRQRLRHAPSGVDPRRQASSHVHAAVPSPDGRYLFASDLGADRLFAYRYQPDAALPLAPAEPPATALPPGSGPRHLLFDASGTHAYLTLELADEVALLDRQAARLTLRQRLPLGEAGPPPASAADPQRAGALHLSADGRFLYVLSRGPRNRMAVFAVAPGDGRLRLLQRHDLEGREAREFALDPSGRWLLVADQQSDELLVIRRDPQSGRLGDTRQRLPVTQPMALRFLDVP</sequence>
<comment type="caution">
    <text evidence="4">The sequence shown here is derived from an EMBL/GenBank/DDBJ whole genome shotgun (WGS) entry which is preliminary data.</text>
</comment>
<dbReference type="GO" id="GO:0006006">
    <property type="term" value="P:glucose metabolic process"/>
    <property type="evidence" value="ECO:0007669"/>
    <property type="project" value="UniProtKB-KW"/>
</dbReference>
<dbReference type="AlphaFoldDB" id="A0A553H2N1"/>
<keyword evidence="5" id="KW-1185">Reference proteome</keyword>
<protein>
    <submittedName>
        <fullName evidence="4">Lactonase family protein</fullName>
    </submittedName>
</protein>
<dbReference type="PROSITE" id="PS51257">
    <property type="entry name" value="PROKAR_LIPOPROTEIN"/>
    <property type="match status" value="1"/>
</dbReference>
<dbReference type="InterPro" id="IPR050282">
    <property type="entry name" value="Cycloisomerase_2"/>
</dbReference>
<dbReference type="RefSeq" id="WP_143487391.1">
    <property type="nucleotide sequence ID" value="NZ_VJOY01000003.1"/>
</dbReference>
<dbReference type="GO" id="GO:0005829">
    <property type="term" value="C:cytosol"/>
    <property type="evidence" value="ECO:0007669"/>
    <property type="project" value="TreeGrafter"/>
</dbReference>
<evidence type="ECO:0000256" key="1">
    <source>
        <dbReference type="ARBA" id="ARBA00005564"/>
    </source>
</evidence>
<feature type="region of interest" description="Disordered" evidence="3">
    <location>
        <begin position="153"/>
        <end position="179"/>
    </location>
</feature>
<dbReference type="GO" id="GO:0017057">
    <property type="term" value="F:6-phosphogluconolactonase activity"/>
    <property type="evidence" value="ECO:0007669"/>
    <property type="project" value="TreeGrafter"/>
</dbReference>
<dbReference type="InterPro" id="IPR015943">
    <property type="entry name" value="WD40/YVTN_repeat-like_dom_sf"/>
</dbReference>
<dbReference type="Proteomes" id="UP000315235">
    <property type="component" value="Unassembled WGS sequence"/>
</dbReference>
<proteinExistence type="inferred from homology"/>
<dbReference type="InterPro" id="IPR019405">
    <property type="entry name" value="Lactonase_7-beta_prop"/>
</dbReference>
<gene>
    <name evidence="4" type="ORF">FM069_06085</name>
</gene>
<accession>A0A553H2N1</accession>
<keyword evidence="2" id="KW-0313">Glucose metabolism</keyword>
<dbReference type="Pfam" id="PF10282">
    <property type="entry name" value="Lactonase"/>
    <property type="match status" value="1"/>
</dbReference>
<dbReference type="PANTHER" id="PTHR30344:SF1">
    <property type="entry name" value="6-PHOSPHOGLUCONOLACTONASE"/>
    <property type="match status" value="1"/>
</dbReference>
<dbReference type="SUPFAM" id="SSF51004">
    <property type="entry name" value="C-terminal (heme d1) domain of cytochrome cd1-nitrite reductase"/>
    <property type="match status" value="1"/>
</dbReference>
<comment type="similarity">
    <text evidence="1">Belongs to the cycloisomerase 2 family.</text>
</comment>
<evidence type="ECO:0000256" key="2">
    <source>
        <dbReference type="ARBA" id="ARBA00022526"/>
    </source>
</evidence>
<evidence type="ECO:0000313" key="4">
    <source>
        <dbReference type="EMBL" id="TRX75999.1"/>
    </source>
</evidence>
<evidence type="ECO:0000313" key="5">
    <source>
        <dbReference type="Proteomes" id="UP000315235"/>
    </source>
</evidence>
<evidence type="ECO:0000256" key="3">
    <source>
        <dbReference type="SAM" id="MobiDB-lite"/>
    </source>
</evidence>